<protein>
    <submittedName>
        <fullName evidence="2">SDR family NAD(P)-dependent oxidoreductase</fullName>
    </submittedName>
</protein>
<dbReference type="RefSeq" id="WP_202997237.1">
    <property type="nucleotide sequence ID" value="NZ_JAENHO010000014.1"/>
</dbReference>
<dbReference type="PANTHER" id="PTHR47534">
    <property type="entry name" value="YALI0E05731P"/>
    <property type="match status" value="1"/>
</dbReference>
<gene>
    <name evidence="2" type="ORF">JKJ07_40115</name>
</gene>
<sequence>MKYDRTIVWNPVHPDSLNLANLNVAVVGGTGGIGRALSRFLASRGAQVTVVGRTFRDADVPGITFVPADLSLMREAARVAEQLPAENLDLLVFTTGIIAAPQREETAEGIERDMAVSYLSRLVILRGIAARLGADRPRNNGKPRVFVMGFPGSGKAGTYDDLNAEKSYKSMDVHMNTVAGNEILVLDAAQRYPGIDTFGLHPGVVKSDIRANLMGKGSFKHRAMETVIGLVTSSAETYARRIAPLLVSPDLTDHSGAMFNNKGRAIQPTDGMNPQHVAGFLRASEQLVATVKGELR</sequence>
<evidence type="ECO:0000313" key="2">
    <source>
        <dbReference type="EMBL" id="MBL7260518.1"/>
    </source>
</evidence>
<dbReference type="Proteomes" id="UP000598996">
    <property type="component" value="Unassembled WGS sequence"/>
</dbReference>
<name>A0ABS1W1E8_9ACTN</name>
<accession>A0ABS1W1E8</accession>
<dbReference type="SUPFAM" id="SSF51735">
    <property type="entry name" value="NAD(P)-binding Rossmann-fold domains"/>
    <property type="match status" value="1"/>
</dbReference>
<reference evidence="2 3" key="1">
    <citation type="submission" date="2021-01" db="EMBL/GenBank/DDBJ databases">
        <title>Actinoplanes sp. nov. LDG1-01 isolated from lichen.</title>
        <authorList>
            <person name="Saeng-In P."/>
            <person name="Phongsopitanun W."/>
            <person name="Kanchanasin P."/>
            <person name="Yuki M."/>
            <person name="Kudo T."/>
            <person name="Ohkuma M."/>
            <person name="Tanasupawat S."/>
        </authorList>
    </citation>
    <scope>NUCLEOTIDE SEQUENCE [LARGE SCALE GENOMIC DNA]</scope>
    <source>
        <strain evidence="2 3">LDG1-01</strain>
    </source>
</reference>
<organism evidence="2 3">
    <name type="scientific">Paractinoplanes lichenicola</name>
    <dbReference type="NCBI Taxonomy" id="2802976"/>
    <lineage>
        <taxon>Bacteria</taxon>
        <taxon>Bacillati</taxon>
        <taxon>Actinomycetota</taxon>
        <taxon>Actinomycetes</taxon>
        <taxon>Micromonosporales</taxon>
        <taxon>Micromonosporaceae</taxon>
        <taxon>Paractinoplanes</taxon>
    </lineage>
</organism>
<evidence type="ECO:0000313" key="3">
    <source>
        <dbReference type="Proteomes" id="UP000598996"/>
    </source>
</evidence>
<dbReference type="InterPro" id="IPR036291">
    <property type="entry name" value="NAD(P)-bd_dom_sf"/>
</dbReference>
<dbReference type="EMBL" id="JAENHO010000014">
    <property type="protein sequence ID" value="MBL7260518.1"/>
    <property type="molecule type" value="Genomic_DNA"/>
</dbReference>
<dbReference type="PRINTS" id="PR00081">
    <property type="entry name" value="GDHRDH"/>
</dbReference>
<dbReference type="Pfam" id="PF00106">
    <property type="entry name" value="adh_short"/>
    <property type="match status" value="1"/>
</dbReference>
<dbReference type="InterPro" id="IPR052228">
    <property type="entry name" value="Sec_Metab_Biosynth_Oxidored"/>
</dbReference>
<dbReference type="InterPro" id="IPR002347">
    <property type="entry name" value="SDR_fam"/>
</dbReference>
<dbReference type="Gene3D" id="3.40.50.720">
    <property type="entry name" value="NAD(P)-binding Rossmann-like Domain"/>
    <property type="match status" value="1"/>
</dbReference>
<comment type="caution">
    <text evidence="2">The sequence shown here is derived from an EMBL/GenBank/DDBJ whole genome shotgun (WGS) entry which is preliminary data.</text>
</comment>
<keyword evidence="3" id="KW-1185">Reference proteome</keyword>
<proteinExistence type="predicted"/>
<evidence type="ECO:0000256" key="1">
    <source>
        <dbReference type="ARBA" id="ARBA00023002"/>
    </source>
</evidence>
<keyword evidence="1" id="KW-0560">Oxidoreductase</keyword>
<dbReference type="PANTHER" id="PTHR47534:SF3">
    <property type="entry name" value="ALCOHOL DEHYDROGENASE-LIKE C-TERMINAL DOMAIN-CONTAINING PROTEIN"/>
    <property type="match status" value="1"/>
</dbReference>